<feature type="region of interest" description="Disordered" evidence="2">
    <location>
        <begin position="481"/>
        <end position="503"/>
    </location>
</feature>
<keyword evidence="5" id="KW-1185">Reference proteome</keyword>
<proteinExistence type="predicted"/>
<dbReference type="Gene3D" id="2.60.120.260">
    <property type="entry name" value="Galactose-binding domain-like"/>
    <property type="match status" value="1"/>
</dbReference>
<dbReference type="InterPro" id="IPR000383">
    <property type="entry name" value="Xaa-Pro-like_dom"/>
</dbReference>
<dbReference type="SUPFAM" id="SSF49785">
    <property type="entry name" value="Galactose-binding domain-like"/>
    <property type="match status" value="1"/>
</dbReference>
<name>A0A221VZ56_9PSEU</name>
<dbReference type="KEGG" id="ahg:AHOG_05850"/>
<feature type="region of interest" description="Disordered" evidence="2">
    <location>
        <begin position="1"/>
        <end position="23"/>
    </location>
</feature>
<dbReference type="InterPro" id="IPR008979">
    <property type="entry name" value="Galactose-bd-like_sf"/>
</dbReference>
<dbReference type="SUPFAM" id="SSF53474">
    <property type="entry name" value="alpha/beta-Hydrolases"/>
    <property type="match status" value="1"/>
</dbReference>
<dbReference type="Gene3D" id="3.40.50.1820">
    <property type="entry name" value="alpha/beta hydrolase"/>
    <property type="match status" value="2"/>
</dbReference>
<dbReference type="EMBL" id="CP022521">
    <property type="protein sequence ID" value="ASO18823.1"/>
    <property type="molecule type" value="Genomic_DNA"/>
</dbReference>
<gene>
    <name evidence="4" type="primary">pepX1</name>
    <name evidence="4" type="ORF">AHOG_05850</name>
</gene>
<dbReference type="SMART" id="SM00939">
    <property type="entry name" value="PepX_C"/>
    <property type="match status" value="1"/>
</dbReference>
<reference evidence="4 5" key="1">
    <citation type="submission" date="2017-07" db="EMBL/GenBank/DDBJ databases">
        <title>Complete genome sequence of Actinoalloteichus hoggarensis DSM 45943, type strain of Actinoalloteichus hoggarensis.</title>
        <authorList>
            <person name="Ruckert C."/>
            <person name="Nouioui I."/>
            <person name="Willmese J."/>
            <person name="van Wezel G."/>
            <person name="Klenk H.-P."/>
            <person name="Kalinowski J."/>
            <person name="Zotchev S.B."/>
        </authorList>
    </citation>
    <scope>NUCLEOTIDE SEQUENCE [LARGE SCALE GENOMIC DNA]</scope>
    <source>
        <strain evidence="4 5">DSM 45943</strain>
    </source>
</reference>
<dbReference type="InterPro" id="IPR029058">
    <property type="entry name" value="AB_hydrolase_fold"/>
</dbReference>
<keyword evidence="1 4" id="KW-0378">Hydrolase</keyword>
<feature type="compositionally biased region" description="Basic and acidic residues" evidence="2">
    <location>
        <begin position="484"/>
        <end position="498"/>
    </location>
</feature>
<evidence type="ECO:0000256" key="2">
    <source>
        <dbReference type="SAM" id="MobiDB-lite"/>
    </source>
</evidence>
<dbReference type="EC" id="3.4.14.11" evidence="4"/>
<evidence type="ECO:0000313" key="5">
    <source>
        <dbReference type="Proteomes" id="UP000204221"/>
    </source>
</evidence>
<dbReference type="InterPro" id="IPR013736">
    <property type="entry name" value="Xaa-Pro_dipept_C"/>
</dbReference>
<evidence type="ECO:0000256" key="1">
    <source>
        <dbReference type="ARBA" id="ARBA00022801"/>
    </source>
</evidence>
<sequence length="687" mass="72773">MDVGAPGAAVDTDSMKRPKTQSGRRLPAAVLAAAIATSAALSSTLFGPEALAADSADPVRTSEPSHSLGLDDAPTRTAVAADSAGLPGAGPHLDPVLIDGVTAPVYSYAEAIRETVWVDFGTDLDRDGVRDRVAADVIRPAEPAALGEQIPAIVNVSPYFACCGRGNEAQLKTYDADGVPTGFPLYYDNYFVPRGYAVVLVDDVGSNRSTGCPDTGGPASISAGASVVDWLNGRAAGFTTPFGGAEVVADWSGGAVGMIGKSADGAAANGAATTGVDGLRTVVPIGGVSSYYPIWNSHGIWSGYPQSSGPPDRLNARAQVLCAPLTERLEELGGTDGDWNDFWAQRDYTLAADQVRASVFAVHGFHDVNVAPSQFGRWWDALAEAGVERKAWLNQAGHVDAFDLDRAEFVATLHRWFDHYLFDVDNGIDAEPRIRIEHAPDEWVDEADWPPASTRQHTLWPAPGDGGGADSLVSTGPAEATRTFVDDPDRSRHDRALDPEEPASDRLVFLGEPLDEEVRLSGQASVTVSVRSSTPLARVSAALVDYGPATIRDHAGPGQGVRDLETRSCWGESTEADSACYLDTETTTTQVDHQIIASAAADVGRFASPRYRVPLRPDRFYSRTVELSTTDHVIPAGHRLALIIAGTDAADTILPGERPETTLKLSGTSVSIPVVEDWRSEEADPAR</sequence>
<accession>A0A221VZ56</accession>
<dbReference type="Proteomes" id="UP000204221">
    <property type="component" value="Chromosome"/>
</dbReference>
<protein>
    <submittedName>
        <fullName evidence="4">Xaa-Pro dipeptidyl-peptidase</fullName>
        <ecNumber evidence="4">3.4.14.11</ecNumber>
    </submittedName>
</protein>
<evidence type="ECO:0000259" key="3">
    <source>
        <dbReference type="SMART" id="SM00939"/>
    </source>
</evidence>
<dbReference type="Pfam" id="PF02129">
    <property type="entry name" value="Peptidase_S15"/>
    <property type="match status" value="1"/>
</dbReference>
<dbReference type="GO" id="GO:0008239">
    <property type="term" value="F:dipeptidyl-peptidase activity"/>
    <property type="evidence" value="ECO:0007669"/>
    <property type="project" value="UniProtKB-EC"/>
</dbReference>
<feature type="domain" description="Xaa-Pro dipeptidyl-peptidase C-terminal" evidence="3">
    <location>
        <begin position="414"/>
        <end position="671"/>
    </location>
</feature>
<dbReference type="AlphaFoldDB" id="A0A221VZ56"/>
<dbReference type="Pfam" id="PF08530">
    <property type="entry name" value="PepX_C"/>
    <property type="match status" value="1"/>
</dbReference>
<evidence type="ECO:0000313" key="4">
    <source>
        <dbReference type="EMBL" id="ASO18823.1"/>
    </source>
</evidence>
<organism evidence="4 5">
    <name type="scientific">Actinoalloteichus hoggarensis</name>
    <dbReference type="NCBI Taxonomy" id="1470176"/>
    <lineage>
        <taxon>Bacteria</taxon>
        <taxon>Bacillati</taxon>
        <taxon>Actinomycetota</taxon>
        <taxon>Actinomycetes</taxon>
        <taxon>Pseudonocardiales</taxon>
        <taxon>Pseudonocardiaceae</taxon>
        <taxon>Actinoalloteichus</taxon>
    </lineage>
</organism>